<dbReference type="PANTHER" id="PTHR12692">
    <property type="entry name" value="DOLICHYL-DIPHOSPHOOLIGOSACCHARIDE--PROTEIN GLYCOSYLTRANSFERASE-RELATED"/>
    <property type="match status" value="1"/>
</dbReference>
<comment type="subcellular location">
    <subcellularLocation>
        <location evidence="3">Endoplasmic reticulum membrane</location>
        <topology evidence="3">Multi-pass membrane protein</topology>
    </subcellularLocation>
    <subcellularLocation>
        <location evidence="2">Nucleus</location>
    </subcellularLocation>
</comment>
<protein>
    <submittedName>
        <fullName evidence="18">Magnesium transporter protein 1 domain protein</fullName>
    </submittedName>
</protein>
<dbReference type="PROSITE" id="PS50171">
    <property type="entry name" value="ZF_MATRIN"/>
    <property type="match status" value="1"/>
</dbReference>
<comment type="function">
    <text evidence="1">Subunit of the oligosaccharyl transferase (OST) complex that catalyzes the initial transfer of a defined glycan (Glc(3)Man(9)GlcNAc(2) in eukaryotes) from the lipid carrier dolichol-pyrophosphate to an asparagine residue within an Asn-X-Ser/Thr consensus motif in nascent polypeptide chains, the first step in protein N-glycosylation. N-glycosylation occurs cotranslationally and the complex associates with the Sec61 complex at the channel-forming translocon complex that mediates protein translocation across the endoplasmic reticulum (ER). All subunits are required for a maximal enzyme activity.</text>
</comment>
<keyword evidence="15" id="KW-0175">Coiled coil</keyword>
<evidence type="ECO:0000256" key="3">
    <source>
        <dbReference type="ARBA" id="ARBA00004477"/>
    </source>
</evidence>
<dbReference type="GO" id="GO:0018279">
    <property type="term" value="P:protein N-linked glycosylation via asparagine"/>
    <property type="evidence" value="ECO:0007669"/>
    <property type="project" value="TreeGrafter"/>
</dbReference>
<dbReference type="AlphaFoldDB" id="A0A0D8XW57"/>
<evidence type="ECO:0000256" key="5">
    <source>
        <dbReference type="ARBA" id="ARBA00022692"/>
    </source>
</evidence>
<keyword evidence="8" id="KW-0863">Zinc-finger</keyword>
<dbReference type="InterPro" id="IPR036236">
    <property type="entry name" value="Znf_C2H2_sf"/>
</dbReference>
<dbReference type="FunFam" id="3.30.160.60:FF:000282">
    <property type="entry name" value="Zinc finger, matrin-type 2"/>
    <property type="match status" value="1"/>
</dbReference>
<evidence type="ECO:0000259" key="17">
    <source>
        <dbReference type="PROSITE" id="PS50171"/>
    </source>
</evidence>
<dbReference type="Proteomes" id="UP000053766">
    <property type="component" value="Unassembled WGS sequence"/>
</dbReference>
<keyword evidence="11 16" id="KW-1133">Transmembrane helix</keyword>
<evidence type="ECO:0000256" key="4">
    <source>
        <dbReference type="ARBA" id="ARBA00009561"/>
    </source>
</evidence>
<keyword evidence="6" id="KW-0479">Metal-binding</keyword>
<keyword evidence="13 16" id="KW-0472">Membrane</keyword>
<dbReference type="SUPFAM" id="SSF52833">
    <property type="entry name" value="Thioredoxin-like"/>
    <property type="match status" value="1"/>
</dbReference>
<accession>A0A0D8XW57</accession>
<evidence type="ECO:0000256" key="10">
    <source>
        <dbReference type="ARBA" id="ARBA00022833"/>
    </source>
</evidence>
<dbReference type="InterPro" id="IPR022755">
    <property type="entry name" value="Znf_C2H2_jaz"/>
</dbReference>
<keyword evidence="14" id="KW-0539">Nucleus</keyword>
<evidence type="ECO:0000256" key="12">
    <source>
        <dbReference type="ARBA" id="ARBA00023125"/>
    </source>
</evidence>
<proteinExistence type="inferred from homology"/>
<keyword evidence="10" id="KW-0862">Zinc</keyword>
<evidence type="ECO:0000256" key="15">
    <source>
        <dbReference type="SAM" id="Coils"/>
    </source>
</evidence>
<dbReference type="Pfam" id="PF04756">
    <property type="entry name" value="OST3_OST6"/>
    <property type="match status" value="1"/>
</dbReference>
<evidence type="ECO:0000256" key="14">
    <source>
        <dbReference type="ARBA" id="ARBA00023242"/>
    </source>
</evidence>
<evidence type="ECO:0000256" key="1">
    <source>
        <dbReference type="ARBA" id="ARBA00002791"/>
    </source>
</evidence>
<feature type="coiled-coil region" evidence="15">
    <location>
        <begin position="217"/>
        <end position="261"/>
    </location>
</feature>
<evidence type="ECO:0000256" key="16">
    <source>
        <dbReference type="SAM" id="Phobius"/>
    </source>
</evidence>
<evidence type="ECO:0000256" key="7">
    <source>
        <dbReference type="ARBA" id="ARBA00022729"/>
    </source>
</evidence>
<feature type="transmembrane region" description="Helical" evidence="16">
    <location>
        <begin position="487"/>
        <end position="506"/>
    </location>
</feature>
<evidence type="ECO:0000313" key="19">
    <source>
        <dbReference type="Proteomes" id="UP000053766"/>
    </source>
</evidence>
<feature type="transmembrane region" description="Helical" evidence="16">
    <location>
        <begin position="535"/>
        <end position="556"/>
    </location>
</feature>
<evidence type="ECO:0000256" key="2">
    <source>
        <dbReference type="ARBA" id="ARBA00004123"/>
    </source>
</evidence>
<dbReference type="InterPro" id="IPR021149">
    <property type="entry name" value="OligosaccharylTrfase_OST3/OST6"/>
</dbReference>
<sequence>MSYYEESGSSAIGIDHRRKWDQDDFEKKALERIKTEKLEQAVKGGQKSKDEPKVKRELLKARDYKVDLESKLGRSVVINKTTPAAETGGYYCDVDLESKLGRSVVINKTTPAAETGGYYCDVCDCVVKDSINFLDHINGKNHQRNMGMSMKIRRSTLEEVKERFKLKLAESKFYFYSVHHNNIMVNFDFTFSKCCKKLVFFCVLNNVHVNMFLIFSIEEYEKKQKNMEEILGDVCEEEAKMNDYKKEKKAEQRKRKLIESAPDEGLDPELQAMMGFGGVTMILKYSDICIFILPVFVSIFAAQPTLDEKVKALQDLLHRQPAVRMNMDRWKTYVRQQPRNYSMFVLFTALSPGVNCPICRPAYDEFMIMANSYRYAHSELKQAYFGVVDYEEAPQIFQAMSLNTAPIMYHFGPKLVGKKKPDQMDFQRHGFDADAMARFVAEYTDIQIRILRPPNYAAPVVIVLLLSLVLGLLYMKRNNLEFLYNRTSWGLVCLCITFVFLSGQMWNHIRGPPFIINNPQTRESTIIHGSTQYQLVAETYIVGALYAAISFGLIMLNEAASHNFETTEKKKSSSKPYFGINNNMLAYIGLGFVVVFFSLLLSIFRSKYRGYPYSFLFS</sequence>
<dbReference type="Gene3D" id="3.30.160.60">
    <property type="entry name" value="Classic Zinc Finger"/>
    <property type="match status" value="1"/>
</dbReference>
<feature type="transmembrane region" description="Helical" evidence="16">
    <location>
        <begin position="456"/>
        <end position="475"/>
    </location>
</feature>
<dbReference type="PANTHER" id="PTHR12692:SF0">
    <property type="entry name" value="GH11935P"/>
    <property type="match status" value="1"/>
</dbReference>
<evidence type="ECO:0000313" key="18">
    <source>
        <dbReference type="EMBL" id="KJH48720.1"/>
    </source>
</evidence>
<dbReference type="GO" id="GO:0008250">
    <property type="term" value="C:oligosaccharyltransferase complex"/>
    <property type="evidence" value="ECO:0007669"/>
    <property type="project" value="TreeGrafter"/>
</dbReference>
<dbReference type="InterPro" id="IPR003604">
    <property type="entry name" value="Matrin/U1-like-C_Znf_C2H2"/>
</dbReference>
<dbReference type="GO" id="GO:0005634">
    <property type="term" value="C:nucleus"/>
    <property type="evidence" value="ECO:0007669"/>
    <property type="project" value="UniProtKB-SubCell"/>
</dbReference>
<name>A0A0D8XW57_DICVI</name>
<keyword evidence="5 16" id="KW-0812">Transmembrane</keyword>
<evidence type="ECO:0000256" key="8">
    <source>
        <dbReference type="ARBA" id="ARBA00022771"/>
    </source>
</evidence>
<organism evidence="18 19">
    <name type="scientific">Dictyocaulus viviparus</name>
    <name type="common">Bovine lungworm</name>
    <dbReference type="NCBI Taxonomy" id="29172"/>
    <lineage>
        <taxon>Eukaryota</taxon>
        <taxon>Metazoa</taxon>
        <taxon>Ecdysozoa</taxon>
        <taxon>Nematoda</taxon>
        <taxon>Chromadorea</taxon>
        <taxon>Rhabditida</taxon>
        <taxon>Rhabditina</taxon>
        <taxon>Rhabditomorpha</taxon>
        <taxon>Strongyloidea</taxon>
        <taxon>Metastrongylidae</taxon>
        <taxon>Dictyocaulus</taxon>
    </lineage>
</organism>
<dbReference type="EMBL" id="KN716258">
    <property type="protein sequence ID" value="KJH48720.1"/>
    <property type="molecule type" value="Genomic_DNA"/>
</dbReference>
<dbReference type="OrthoDB" id="67566at2759"/>
<dbReference type="Pfam" id="PF12171">
    <property type="entry name" value="zf-C2H2_jaz"/>
    <property type="match status" value="1"/>
</dbReference>
<dbReference type="STRING" id="29172.A0A0D8XW57"/>
<reference evidence="19" key="2">
    <citation type="journal article" date="2016" name="Sci. Rep.">
        <title>Dictyocaulus viviparus genome, variome and transcriptome elucidate lungworm biology and support future intervention.</title>
        <authorList>
            <person name="McNulty S.N."/>
            <person name="Strube C."/>
            <person name="Rosa B.A."/>
            <person name="Martin J.C."/>
            <person name="Tyagi R."/>
            <person name="Choi Y.J."/>
            <person name="Wang Q."/>
            <person name="Hallsworth Pepin K."/>
            <person name="Zhang X."/>
            <person name="Ozersky P."/>
            <person name="Wilson R.K."/>
            <person name="Sternberg P.W."/>
            <person name="Gasser R.B."/>
            <person name="Mitreva M."/>
        </authorList>
    </citation>
    <scope>NUCLEOTIDE SEQUENCE [LARGE SCALE GENOMIC DNA]</scope>
    <source>
        <strain evidence="19">HannoverDv2000</strain>
    </source>
</reference>
<dbReference type="SMART" id="SM00451">
    <property type="entry name" value="ZnF_U1"/>
    <property type="match status" value="1"/>
</dbReference>
<feature type="domain" description="Matrin-type" evidence="17">
    <location>
        <begin position="118"/>
        <end position="148"/>
    </location>
</feature>
<dbReference type="SUPFAM" id="SSF57667">
    <property type="entry name" value="beta-beta-alpha zinc fingers"/>
    <property type="match status" value="1"/>
</dbReference>
<dbReference type="GO" id="GO:0003677">
    <property type="term" value="F:DNA binding"/>
    <property type="evidence" value="ECO:0007669"/>
    <property type="project" value="UniProtKB-KW"/>
</dbReference>
<keyword evidence="9" id="KW-0256">Endoplasmic reticulum</keyword>
<dbReference type="Gene3D" id="3.40.30.10">
    <property type="entry name" value="Glutaredoxin"/>
    <property type="match status" value="1"/>
</dbReference>
<comment type="similarity">
    <text evidence="4">Belongs to the OST3/OST6 family.</text>
</comment>
<keyword evidence="7" id="KW-0732">Signal</keyword>
<dbReference type="InterPro" id="IPR000690">
    <property type="entry name" value="Matrin/U1-C_Znf_C2H2"/>
</dbReference>
<keyword evidence="19" id="KW-1185">Reference proteome</keyword>
<reference evidence="18 19" key="1">
    <citation type="submission" date="2013-11" db="EMBL/GenBank/DDBJ databases">
        <title>Draft genome of the bovine lungworm Dictyocaulus viviparus.</title>
        <authorList>
            <person name="Mitreva M."/>
        </authorList>
    </citation>
    <scope>NUCLEOTIDE SEQUENCE [LARGE SCALE GENOMIC DNA]</scope>
    <source>
        <strain evidence="18 19">HannoverDv2000</strain>
    </source>
</reference>
<keyword evidence="12" id="KW-0238">DNA-binding</keyword>
<dbReference type="GO" id="GO:0008270">
    <property type="term" value="F:zinc ion binding"/>
    <property type="evidence" value="ECO:0007669"/>
    <property type="project" value="UniProtKB-KW"/>
</dbReference>
<evidence type="ECO:0000256" key="6">
    <source>
        <dbReference type="ARBA" id="ARBA00022723"/>
    </source>
</evidence>
<dbReference type="InterPro" id="IPR036249">
    <property type="entry name" value="Thioredoxin-like_sf"/>
</dbReference>
<evidence type="ECO:0000256" key="11">
    <source>
        <dbReference type="ARBA" id="ARBA00022989"/>
    </source>
</evidence>
<feature type="transmembrane region" description="Helical" evidence="16">
    <location>
        <begin position="584"/>
        <end position="604"/>
    </location>
</feature>
<evidence type="ECO:0000256" key="9">
    <source>
        <dbReference type="ARBA" id="ARBA00022824"/>
    </source>
</evidence>
<evidence type="ECO:0000256" key="13">
    <source>
        <dbReference type="ARBA" id="ARBA00023136"/>
    </source>
</evidence>
<gene>
    <name evidence="18" type="ORF">DICVIV_05176</name>
</gene>